<evidence type="ECO:0000313" key="4">
    <source>
        <dbReference type="Proteomes" id="UP000275267"/>
    </source>
</evidence>
<protein>
    <recommendedName>
        <fullName evidence="2">KIB1-4 beta-propeller domain-containing protein</fullName>
    </recommendedName>
</protein>
<evidence type="ECO:0000313" key="3">
    <source>
        <dbReference type="EMBL" id="RLN11282.1"/>
    </source>
</evidence>
<reference evidence="4" key="1">
    <citation type="journal article" date="2019" name="Nat. Commun.">
        <title>The genome of broomcorn millet.</title>
        <authorList>
            <person name="Zou C."/>
            <person name="Miki D."/>
            <person name="Li D."/>
            <person name="Tang Q."/>
            <person name="Xiao L."/>
            <person name="Rajput S."/>
            <person name="Deng P."/>
            <person name="Jia W."/>
            <person name="Huang R."/>
            <person name="Zhang M."/>
            <person name="Sun Y."/>
            <person name="Hu J."/>
            <person name="Fu X."/>
            <person name="Schnable P.S."/>
            <person name="Li F."/>
            <person name="Zhang H."/>
            <person name="Feng B."/>
            <person name="Zhu X."/>
            <person name="Liu R."/>
            <person name="Schnable J.C."/>
            <person name="Zhu J.-K."/>
            <person name="Zhang H."/>
        </authorList>
    </citation>
    <scope>NUCLEOTIDE SEQUENCE [LARGE SCALE GENOMIC DNA]</scope>
</reference>
<gene>
    <name evidence="3" type="ORF">C2845_PM09G00910</name>
</gene>
<feature type="domain" description="KIB1-4 beta-propeller" evidence="2">
    <location>
        <begin position="165"/>
        <end position="387"/>
    </location>
</feature>
<dbReference type="OrthoDB" id="581467at2759"/>
<sequence length="469" mass="50584">MAGHLAPLSNGGASSWTTAETTAMVVMTSCETPIMEGEEASSIPEVKMATTSVGGAKTMDTTTMSMLLAMVGPQGWAELPTGILHSIIHLLSCTRDVLAFIATCPSWRAAFMEAKPSCCKLLPPLMIRSCSQLSNNAHSRVHHAWQLMDPANPSLRFHRPVPATIPPDMEFVGCSYGHAIFADLSISDTGGNITMINVFTGVQVSPPPCPELAEATAYYTLDTIDLLCCTLTGPISSPKACLLVNTSDIVGRLFVWRIGSDDWQDAITDHANLGPIDQIVVFKDKIIVLDIDLSLYTVHLDDDAELGMSIRPLLIVEEDDDGMVNKEALLNPRLVVVCGDKLAMVGTPSPNWETLVFFHLDGLDSPTEPPRWSPVPELDGSVFISGAHGGQTVLEGRYGRWLLSRARPERWGGGRGHVTFAGHANEVYPFASGRLLPSWAQRALPGWLATTVHFGLFAIAICWIGSSGP</sequence>
<name>A0A3L6RYN6_PANMI</name>
<accession>A0A3L6RYN6</accession>
<keyword evidence="4" id="KW-1185">Reference proteome</keyword>
<evidence type="ECO:0000256" key="1">
    <source>
        <dbReference type="SAM" id="Phobius"/>
    </source>
</evidence>
<dbReference type="InterPro" id="IPR005174">
    <property type="entry name" value="KIB1-4_b-propeller"/>
</dbReference>
<evidence type="ECO:0000259" key="2">
    <source>
        <dbReference type="Pfam" id="PF03478"/>
    </source>
</evidence>
<dbReference type="AlphaFoldDB" id="A0A3L6RYN6"/>
<dbReference type="Pfam" id="PF03478">
    <property type="entry name" value="Beta-prop_KIB1-4"/>
    <property type="match status" value="1"/>
</dbReference>
<keyword evidence="1" id="KW-0812">Transmembrane</keyword>
<dbReference type="PANTHER" id="PTHR33800:SF20">
    <property type="entry name" value="OS06G0114300 PROTEIN"/>
    <property type="match status" value="1"/>
</dbReference>
<dbReference type="PANTHER" id="PTHR33800">
    <property type="entry name" value="OS06G0113600 PROTEIN"/>
    <property type="match status" value="1"/>
</dbReference>
<dbReference type="STRING" id="4540.A0A3L6RYN6"/>
<organism evidence="3 4">
    <name type="scientific">Panicum miliaceum</name>
    <name type="common">Proso millet</name>
    <name type="synonym">Broomcorn millet</name>
    <dbReference type="NCBI Taxonomy" id="4540"/>
    <lineage>
        <taxon>Eukaryota</taxon>
        <taxon>Viridiplantae</taxon>
        <taxon>Streptophyta</taxon>
        <taxon>Embryophyta</taxon>
        <taxon>Tracheophyta</taxon>
        <taxon>Spermatophyta</taxon>
        <taxon>Magnoliopsida</taxon>
        <taxon>Liliopsida</taxon>
        <taxon>Poales</taxon>
        <taxon>Poaceae</taxon>
        <taxon>PACMAD clade</taxon>
        <taxon>Panicoideae</taxon>
        <taxon>Panicodae</taxon>
        <taxon>Paniceae</taxon>
        <taxon>Panicinae</taxon>
        <taxon>Panicum</taxon>
        <taxon>Panicum sect. Panicum</taxon>
    </lineage>
</organism>
<dbReference type="EMBL" id="PQIB02000006">
    <property type="protein sequence ID" value="RLN11282.1"/>
    <property type="molecule type" value="Genomic_DNA"/>
</dbReference>
<keyword evidence="1" id="KW-0472">Membrane</keyword>
<feature type="transmembrane region" description="Helical" evidence="1">
    <location>
        <begin position="444"/>
        <end position="464"/>
    </location>
</feature>
<keyword evidence="1" id="KW-1133">Transmembrane helix</keyword>
<dbReference type="Proteomes" id="UP000275267">
    <property type="component" value="Unassembled WGS sequence"/>
</dbReference>
<proteinExistence type="predicted"/>
<comment type="caution">
    <text evidence="3">The sequence shown here is derived from an EMBL/GenBank/DDBJ whole genome shotgun (WGS) entry which is preliminary data.</text>
</comment>